<accession>A0AAV9UC73</accession>
<gene>
    <name evidence="1" type="ORF">TWF696_001437</name>
</gene>
<dbReference type="AlphaFoldDB" id="A0AAV9UC73"/>
<organism evidence="1 2">
    <name type="scientific">Orbilia brochopaga</name>
    <dbReference type="NCBI Taxonomy" id="3140254"/>
    <lineage>
        <taxon>Eukaryota</taxon>
        <taxon>Fungi</taxon>
        <taxon>Dikarya</taxon>
        <taxon>Ascomycota</taxon>
        <taxon>Pezizomycotina</taxon>
        <taxon>Orbiliomycetes</taxon>
        <taxon>Orbiliales</taxon>
        <taxon>Orbiliaceae</taxon>
        <taxon>Orbilia</taxon>
    </lineage>
</organism>
<proteinExistence type="predicted"/>
<protein>
    <submittedName>
        <fullName evidence="1">Uncharacterized protein</fullName>
    </submittedName>
</protein>
<comment type="caution">
    <text evidence="1">The sequence shown here is derived from an EMBL/GenBank/DDBJ whole genome shotgun (WGS) entry which is preliminary data.</text>
</comment>
<evidence type="ECO:0000313" key="1">
    <source>
        <dbReference type="EMBL" id="KAK6337964.1"/>
    </source>
</evidence>
<dbReference type="EMBL" id="JAVHNQ010000010">
    <property type="protein sequence ID" value="KAK6337964.1"/>
    <property type="molecule type" value="Genomic_DNA"/>
</dbReference>
<name>A0AAV9UC73_9PEZI</name>
<reference evidence="1 2" key="1">
    <citation type="submission" date="2019-10" db="EMBL/GenBank/DDBJ databases">
        <authorList>
            <person name="Palmer J.M."/>
        </authorList>
    </citation>
    <scope>NUCLEOTIDE SEQUENCE [LARGE SCALE GENOMIC DNA]</scope>
    <source>
        <strain evidence="1 2">TWF696</strain>
    </source>
</reference>
<dbReference type="Proteomes" id="UP001375240">
    <property type="component" value="Unassembled WGS sequence"/>
</dbReference>
<evidence type="ECO:0000313" key="2">
    <source>
        <dbReference type="Proteomes" id="UP001375240"/>
    </source>
</evidence>
<sequence length="388" mass="44602">MALVWSILYQATNLEHLELAFDSNFNEKAHVANPRWKGEYSNYELYLYMNVYVNINQYIHALKSLSLSHIPLDKSLSTLFQTTLKSIVFRYCTNWQGLRDQLAKDFGFFWWLADPRLALTSVHVVADDSELSFIQHIICGIRPGLETLILCVRHREPSLAELRRPGPLFCDRQQYAVPLHNFSRHSATLRHLALHDVEHGPSGRMLGEEPGWPATIPILQLCNHLTDLSIGVSVKGTSISMPFNRPRELELLRDSDIKVLYLVPTGWQMRETLRTTASLQDRAMIESETENSVKDFLSRVFDMRQSCPKLEYIIVGLAGRNGESAYSVQWLRNKLTLLSVRWIPVVLPFSVPLVRNYLAELDLLRLYDATFIDTGFPNIILPAFRCEE</sequence>
<keyword evidence="2" id="KW-1185">Reference proteome</keyword>